<dbReference type="Pfam" id="PF09682">
    <property type="entry name" value="Phage_holin_6_1"/>
    <property type="match status" value="1"/>
</dbReference>
<accession>A0A371IVW4</accession>
<sequence>MDGNLINILASLITAVISVGGVYLIKFLGNKIGNEKLKNYYILAKTIVMSIEQLNPQLDGLDKKDLAINKIVELSGNKIKPEEAETLIEAAVYEVKKILLENIK</sequence>
<evidence type="ECO:0000313" key="2">
    <source>
        <dbReference type="EMBL" id="RDY24624.1"/>
    </source>
</evidence>
<gene>
    <name evidence="2" type="ORF">CHF27_000030</name>
</gene>
<dbReference type="NCBIfam" id="TIGR01673">
    <property type="entry name" value="holin_LLH"/>
    <property type="match status" value="1"/>
</dbReference>
<reference evidence="2 3" key="1">
    <citation type="journal article" date="2017" name="Genome Announc.">
        <title>Draft Genome Sequence of Romboutsia maritimum sp. nov. Strain CCRI-22766(T), Isolated from Coastal Estuarine Mud.</title>
        <authorList>
            <person name="Maheux A.F."/>
            <person name="Boudreau D.K."/>
            <person name="Berube E."/>
            <person name="Boissinot M."/>
            <person name="Raymond F."/>
            <person name="Brodeur S."/>
            <person name="Corbeil J."/>
            <person name="Brightwell G."/>
            <person name="Broda D."/>
            <person name="Omar R.F."/>
            <person name="Bergeron M.G."/>
        </authorList>
    </citation>
    <scope>NUCLEOTIDE SEQUENCE [LARGE SCALE GENOMIC DNA]</scope>
    <source>
        <strain evidence="2 3">CCRI-22766</strain>
    </source>
</reference>
<keyword evidence="3" id="KW-1185">Reference proteome</keyword>
<dbReference type="RefSeq" id="WP_095405016.1">
    <property type="nucleotide sequence ID" value="NZ_NOJZ02000001.1"/>
</dbReference>
<protein>
    <submittedName>
        <fullName evidence="2">Phage holin</fullName>
    </submittedName>
</protein>
<evidence type="ECO:0000313" key="3">
    <source>
        <dbReference type="Proteomes" id="UP000243494"/>
    </source>
</evidence>
<dbReference type="OrthoDB" id="1726459at2"/>
<dbReference type="Proteomes" id="UP000243494">
    <property type="component" value="Unassembled WGS sequence"/>
</dbReference>
<keyword evidence="1" id="KW-0812">Transmembrane</keyword>
<dbReference type="EMBL" id="NOJZ02000001">
    <property type="protein sequence ID" value="RDY24624.1"/>
    <property type="molecule type" value="Genomic_DNA"/>
</dbReference>
<name>A0A371IVW4_9FIRM</name>
<proteinExistence type="predicted"/>
<feature type="transmembrane region" description="Helical" evidence="1">
    <location>
        <begin position="6"/>
        <end position="28"/>
    </location>
</feature>
<keyword evidence="1" id="KW-0472">Membrane</keyword>
<dbReference type="AlphaFoldDB" id="A0A371IVW4"/>
<organism evidence="2 3">
    <name type="scientific">Romboutsia maritimum</name>
    <dbReference type="NCBI Taxonomy" id="2020948"/>
    <lineage>
        <taxon>Bacteria</taxon>
        <taxon>Bacillati</taxon>
        <taxon>Bacillota</taxon>
        <taxon>Clostridia</taxon>
        <taxon>Peptostreptococcales</taxon>
        <taxon>Peptostreptococcaceae</taxon>
        <taxon>Romboutsia</taxon>
    </lineage>
</organism>
<comment type="caution">
    <text evidence="2">The sequence shown here is derived from an EMBL/GenBank/DDBJ whole genome shotgun (WGS) entry which is preliminary data.</text>
</comment>
<keyword evidence="1" id="KW-1133">Transmembrane helix</keyword>
<dbReference type="InterPro" id="IPR010026">
    <property type="entry name" value="Phage_holin_LL-H"/>
</dbReference>
<evidence type="ECO:0000256" key="1">
    <source>
        <dbReference type="SAM" id="Phobius"/>
    </source>
</evidence>